<dbReference type="Proteomes" id="UP000828048">
    <property type="component" value="Chromosome 10"/>
</dbReference>
<evidence type="ECO:0000313" key="2">
    <source>
        <dbReference type="Proteomes" id="UP000828048"/>
    </source>
</evidence>
<accession>A0ACB7XHU2</accession>
<reference evidence="1 2" key="1">
    <citation type="journal article" date="2021" name="Hortic Res">
        <title>High-quality reference genome and annotation aids understanding of berry development for evergreen blueberry (Vaccinium darrowii).</title>
        <authorList>
            <person name="Yu J."/>
            <person name="Hulse-Kemp A.M."/>
            <person name="Babiker E."/>
            <person name="Staton M."/>
        </authorList>
    </citation>
    <scope>NUCLEOTIDE SEQUENCE [LARGE SCALE GENOMIC DNA]</scope>
    <source>
        <strain evidence="2">cv. NJ 8807/NJ 8810</strain>
        <tissue evidence="1">Young leaf</tissue>
    </source>
</reference>
<comment type="caution">
    <text evidence="1">The sequence shown here is derived from an EMBL/GenBank/DDBJ whole genome shotgun (WGS) entry which is preliminary data.</text>
</comment>
<keyword evidence="2" id="KW-1185">Reference proteome</keyword>
<organism evidence="1 2">
    <name type="scientific">Vaccinium darrowii</name>
    <dbReference type="NCBI Taxonomy" id="229202"/>
    <lineage>
        <taxon>Eukaryota</taxon>
        <taxon>Viridiplantae</taxon>
        <taxon>Streptophyta</taxon>
        <taxon>Embryophyta</taxon>
        <taxon>Tracheophyta</taxon>
        <taxon>Spermatophyta</taxon>
        <taxon>Magnoliopsida</taxon>
        <taxon>eudicotyledons</taxon>
        <taxon>Gunneridae</taxon>
        <taxon>Pentapetalae</taxon>
        <taxon>asterids</taxon>
        <taxon>Ericales</taxon>
        <taxon>Ericaceae</taxon>
        <taxon>Vaccinioideae</taxon>
        <taxon>Vaccinieae</taxon>
        <taxon>Vaccinium</taxon>
    </lineage>
</organism>
<protein>
    <submittedName>
        <fullName evidence="1">Uncharacterized protein</fullName>
    </submittedName>
</protein>
<evidence type="ECO:0000313" key="1">
    <source>
        <dbReference type="EMBL" id="KAH7840364.1"/>
    </source>
</evidence>
<dbReference type="EMBL" id="CM037160">
    <property type="protein sequence ID" value="KAH7840364.1"/>
    <property type="molecule type" value="Genomic_DNA"/>
</dbReference>
<gene>
    <name evidence="1" type="ORF">Vadar_015983</name>
</gene>
<proteinExistence type="predicted"/>
<sequence>MGGIDYYKPIMAMVAMQLSYAGVALSTRATLLQGMSPSVFVFYRQGIATVVIAPIAYFTRAIERVRISQESYKGKEQYLAMYSSIYGGITVDPAAMVIPMDDHMVHRGQDVFDTAAIVDGNCGFTGGGEEVLSESKFAFSVRICGSCIKVNGIEHLDRIIRSATMAKINLPFDRESIRRILIQTVSASKCKSGTLRYWLSAGPGDFQLSPSGCCKSSLYAMVIQGQSPPNHQKGIKVVTSSIPIKPPQFAIMKSVNYLPNALSKMEAEENGGYAAIWLDEEGRVLILAEGLVKEGKLSGIRVRNVTVEEGKRADEMMLIGSGFLVRSVVQWDEQIIGDGKNLLLSPLIFKYLISSHLHDWVEIVMLLSVPLK</sequence>
<name>A0ACB7XHU2_9ERIC</name>